<reference evidence="1" key="2">
    <citation type="journal article" date="2022" name="Hortic Res">
        <title>The genome of Dioscorea zingiberensis sheds light on the biosynthesis, origin and evolution of the medicinally important diosgenin saponins.</title>
        <authorList>
            <person name="Li Y."/>
            <person name="Tan C."/>
            <person name="Li Z."/>
            <person name="Guo J."/>
            <person name="Li S."/>
            <person name="Chen X."/>
            <person name="Wang C."/>
            <person name="Dai X."/>
            <person name="Yang H."/>
            <person name="Song W."/>
            <person name="Hou L."/>
            <person name="Xu J."/>
            <person name="Tong Z."/>
            <person name="Xu A."/>
            <person name="Yuan X."/>
            <person name="Wang W."/>
            <person name="Yang Q."/>
            <person name="Chen L."/>
            <person name="Sun Z."/>
            <person name="Wang K."/>
            <person name="Pan B."/>
            <person name="Chen J."/>
            <person name="Bao Y."/>
            <person name="Liu F."/>
            <person name="Qi X."/>
            <person name="Gang D.R."/>
            <person name="Wen J."/>
            <person name="Li J."/>
        </authorList>
    </citation>
    <scope>NUCLEOTIDE SEQUENCE</scope>
    <source>
        <strain evidence="1">Dzin_1.0</strain>
    </source>
</reference>
<organism evidence="1 2">
    <name type="scientific">Dioscorea zingiberensis</name>
    <dbReference type="NCBI Taxonomy" id="325984"/>
    <lineage>
        <taxon>Eukaryota</taxon>
        <taxon>Viridiplantae</taxon>
        <taxon>Streptophyta</taxon>
        <taxon>Embryophyta</taxon>
        <taxon>Tracheophyta</taxon>
        <taxon>Spermatophyta</taxon>
        <taxon>Magnoliopsida</taxon>
        <taxon>Liliopsida</taxon>
        <taxon>Dioscoreales</taxon>
        <taxon>Dioscoreaceae</taxon>
        <taxon>Dioscorea</taxon>
    </lineage>
</organism>
<sequence length="405" mass="44689">MERYSNRGAGAAGTFIRPLHEIPAPRVLTQIHNPRRLKPNAELSIFNADRYFSDISNKKSIITRQSCDLSTNPRDSSVSSVDTFTRNYRSTSFRATPTASSEASWNSHTGLLPKPPASAAITVKAFPLNELTKPAPLPTPRWRFPRHCPCSGKKSIDVEEKYSETKSPAVAPTAPQENWTKERERFQPSARFSQEPRFSSRRVLDSGGFSFPVLKSPVSNTFPLPDPARHSLEVFKPSRMGYPFPASHLEDDAGSDASSDLFEIESFSKRRDSVDGLAAGRLAQIRRSIEKAAAVDPSEGYAPSEASVEWSVTTAEGFDRSSVANFSTAGSDYEPARFDRTGEQDRTAGKRRGNGLLSCVCEKAVNVGPKSEQRGRPELDRVREIARLVRSNSARICRPLGTRLG</sequence>
<dbReference type="Proteomes" id="UP001085076">
    <property type="component" value="Miscellaneous, Linkage group lg03"/>
</dbReference>
<accession>A0A9D5HIX8</accession>
<comment type="caution">
    <text evidence="1">The sequence shown here is derived from an EMBL/GenBank/DDBJ whole genome shotgun (WGS) entry which is preliminary data.</text>
</comment>
<evidence type="ECO:0000313" key="1">
    <source>
        <dbReference type="EMBL" id="KAJ0978079.1"/>
    </source>
</evidence>
<dbReference type="AlphaFoldDB" id="A0A9D5HIX8"/>
<name>A0A9D5HIX8_9LILI</name>
<evidence type="ECO:0000313" key="2">
    <source>
        <dbReference type="Proteomes" id="UP001085076"/>
    </source>
</evidence>
<dbReference type="InterPro" id="IPR039615">
    <property type="entry name" value="PKS"/>
</dbReference>
<dbReference type="EMBL" id="JAGGNH010000003">
    <property type="protein sequence ID" value="KAJ0978079.1"/>
    <property type="molecule type" value="Genomic_DNA"/>
</dbReference>
<gene>
    <name evidence="1" type="ORF">J5N97_013553</name>
</gene>
<dbReference type="PANTHER" id="PTHR33781:SF1">
    <property type="entry name" value="PROTEIN PHYTOCHROME KINASE SUBSTRATE 4"/>
    <property type="match status" value="1"/>
</dbReference>
<dbReference type="OrthoDB" id="691744at2759"/>
<protein>
    <submittedName>
        <fullName evidence="1">Uncharacterized protein</fullName>
    </submittedName>
</protein>
<dbReference type="GO" id="GO:0009638">
    <property type="term" value="P:phototropism"/>
    <property type="evidence" value="ECO:0007669"/>
    <property type="project" value="InterPro"/>
</dbReference>
<dbReference type="PANTHER" id="PTHR33781">
    <property type="entry name" value="PROTEIN PHYTOCHROME KINASE SUBSTRATE 1-RELATED"/>
    <property type="match status" value="1"/>
</dbReference>
<reference evidence="1" key="1">
    <citation type="submission" date="2021-03" db="EMBL/GenBank/DDBJ databases">
        <authorList>
            <person name="Li Z."/>
            <person name="Yang C."/>
        </authorList>
    </citation>
    <scope>NUCLEOTIDE SEQUENCE</scope>
    <source>
        <strain evidence="1">Dzin_1.0</strain>
        <tissue evidence="1">Leaf</tissue>
    </source>
</reference>
<proteinExistence type="predicted"/>
<keyword evidence="2" id="KW-1185">Reference proteome</keyword>